<dbReference type="GO" id="GO:0016020">
    <property type="term" value="C:membrane"/>
    <property type="evidence" value="ECO:0007669"/>
    <property type="project" value="InterPro"/>
</dbReference>
<dbReference type="Pfam" id="PF04092">
    <property type="entry name" value="SAG"/>
    <property type="match status" value="2"/>
</dbReference>
<dbReference type="SUPFAM" id="SSF74877">
    <property type="entry name" value="Major surface antigen p30, SAG1"/>
    <property type="match status" value="2"/>
</dbReference>
<gene>
    <name evidence="2" type="ORF">TGVEG_273130</name>
</gene>
<feature type="domain" description="SRS" evidence="1">
    <location>
        <begin position="90"/>
        <end position="223"/>
    </location>
</feature>
<dbReference type="eggNOG" id="ENOG502TMEI">
    <property type="taxonomic scope" value="Eukaryota"/>
</dbReference>
<evidence type="ECO:0000259" key="1">
    <source>
        <dbReference type="Pfam" id="PF04092"/>
    </source>
</evidence>
<organism evidence="2 3">
    <name type="scientific">Toxoplasma gondii (strain ATCC 50861 / VEG)</name>
    <dbReference type="NCBI Taxonomy" id="432359"/>
    <lineage>
        <taxon>Eukaryota</taxon>
        <taxon>Sar</taxon>
        <taxon>Alveolata</taxon>
        <taxon>Apicomplexa</taxon>
        <taxon>Conoidasida</taxon>
        <taxon>Coccidia</taxon>
        <taxon>Eucoccidiorida</taxon>
        <taxon>Eimeriorina</taxon>
        <taxon>Sarcocystidae</taxon>
        <taxon>Toxoplasma</taxon>
    </lineage>
</organism>
<protein>
    <submittedName>
        <fullName evidence="2">SAG-related sequence SRS30A</fullName>
    </submittedName>
</protein>
<name>V4ZLN9_TOXGV</name>
<evidence type="ECO:0000313" key="2">
    <source>
        <dbReference type="EMBL" id="ESS35978.1"/>
    </source>
</evidence>
<evidence type="ECO:0000313" key="3">
    <source>
        <dbReference type="Proteomes" id="UP000002226"/>
    </source>
</evidence>
<dbReference type="EMBL" id="AAYL02000016">
    <property type="protein sequence ID" value="ESS35978.1"/>
    <property type="molecule type" value="Genomic_DNA"/>
</dbReference>
<comment type="caution">
    <text evidence="2">The sequence shown here is derived from an EMBL/GenBank/DDBJ whole genome shotgun (WGS) entry which is preliminary data.</text>
</comment>
<dbReference type="InterPro" id="IPR028352">
    <property type="entry name" value="Surface_antig_SAG1"/>
</dbReference>
<keyword evidence="3" id="KW-1185">Reference proteome</keyword>
<dbReference type="PaxDb" id="5811-TGME49_073130"/>
<dbReference type="InterPro" id="IPR007226">
    <property type="entry name" value="SRS_dom"/>
</dbReference>
<dbReference type="STRING" id="432359.V4ZLN9"/>
<dbReference type="PRINTS" id="PR01801">
    <property type="entry name" value="SURFCEANTIGN"/>
</dbReference>
<dbReference type="Gene3D" id="2.60.40.1320">
    <property type="entry name" value="SRS domain"/>
    <property type="match status" value="2"/>
</dbReference>
<accession>V4ZLN9</accession>
<dbReference type="OrthoDB" id="329695at2759"/>
<proteinExistence type="predicted"/>
<dbReference type="AlphaFoldDB" id="V4ZLN9"/>
<dbReference type="OMA" id="NCAYGAN"/>
<dbReference type="VEuPathDB" id="ToxoDB:TGVEG_273130"/>
<feature type="domain" description="SRS" evidence="1">
    <location>
        <begin position="234"/>
        <end position="372"/>
    </location>
</feature>
<reference evidence="2" key="1">
    <citation type="submission" date="2007-03" db="EMBL/GenBank/DDBJ databases">
        <authorList>
            <person name="Paulsen I."/>
        </authorList>
    </citation>
    <scope>NUCLEOTIDE SEQUENCE</scope>
    <source>
        <strain evidence="2">VEG</strain>
    </source>
</reference>
<dbReference type="InterPro" id="IPR036755">
    <property type="entry name" value="SRS_dom_sf"/>
</dbReference>
<dbReference type="Proteomes" id="UP000002226">
    <property type="component" value="Unassembled WGS sequence"/>
</dbReference>
<sequence>MTIVLFIERSVLLRCFHHGVFFPCALLEIRALLPGVPASLGPKVRLGGGLLLFVSSLVVFGFLPFSQCVGTPDGGASATDPSCLTEGTETQCTCQDKNGSAKDLVATLSQNQNGLNIRCKKTELKFAPESSNGKAVCPSTTTELKDCKPASTRSVPNSVEIDTLLSGSPKDVSWKDDGGDNQYTSKKLVIPQEYFPSVDQKFIVGCVTSDSATQATAMKVTVTLEAKASATQEQTVNCAYGANSNKAHQAITLTPENNKFTLVCGDKGQILPTNYQETYCAHEDGKDAADTCKDAYSGIFPNYETTWWTKATEPPSNEYTFKIPEGQFPTEKQTFMVGCHRQTPVQDNAQKNGVDNTAQEAKPTVCTVDVTVAASAPSSAAELASGISLMLLSVASIAFSFAL</sequence>